<dbReference type="Gene3D" id="1.10.1760.20">
    <property type="match status" value="1"/>
</dbReference>
<feature type="transmembrane region" description="Helical" evidence="9">
    <location>
        <begin position="153"/>
        <end position="178"/>
    </location>
</feature>
<proteinExistence type="inferred from homology"/>
<comment type="caution">
    <text evidence="10">The sequence shown here is derived from an EMBL/GenBank/DDBJ whole genome shotgun (WGS) entry which is preliminary data.</text>
</comment>
<evidence type="ECO:0000256" key="4">
    <source>
        <dbReference type="ARBA" id="ARBA00022475"/>
    </source>
</evidence>
<keyword evidence="6 9" id="KW-1133">Transmembrane helix</keyword>
<dbReference type="GO" id="GO:0032217">
    <property type="term" value="F:riboflavin transmembrane transporter activity"/>
    <property type="evidence" value="ECO:0007669"/>
    <property type="project" value="UniProtKB-UniRule"/>
</dbReference>
<organism evidence="10 11">
    <name type="scientific">Pontibacillus chungwhensis BH030062</name>
    <dbReference type="NCBI Taxonomy" id="1385513"/>
    <lineage>
        <taxon>Bacteria</taxon>
        <taxon>Bacillati</taxon>
        <taxon>Bacillota</taxon>
        <taxon>Bacilli</taxon>
        <taxon>Bacillales</taxon>
        <taxon>Bacillaceae</taxon>
        <taxon>Pontibacillus</taxon>
    </lineage>
</organism>
<dbReference type="GO" id="GO:0005886">
    <property type="term" value="C:plasma membrane"/>
    <property type="evidence" value="ECO:0007669"/>
    <property type="project" value="UniProtKB-SubCell"/>
</dbReference>
<dbReference type="PANTHER" id="PTHR38438">
    <property type="entry name" value="RIBOFLAVIN TRANSPORTER RIBU"/>
    <property type="match status" value="1"/>
</dbReference>
<evidence type="ECO:0000256" key="7">
    <source>
        <dbReference type="ARBA" id="ARBA00023136"/>
    </source>
</evidence>
<feature type="transmembrane region" description="Helical" evidence="9">
    <location>
        <begin position="115"/>
        <end position="141"/>
    </location>
</feature>
<evidence type="ECO:0000313" key="11">
    <source>
        <dbReference type="Proteomes" id="UP000030153"/>
    </source>
</evidence>
<dbReference type="AlphaFoldDB" id="A0A0A2UUW0"/>
<reference evidence="10 11" key="1">
    <citation type="submission" date="2013-08" db="EMBL/GenBank/DDBJ databases">
        <title>Genome of Pontibacillus chungwhensis.</title>
        <authorList>
            <person name="Wang Q."/>
            <person name="Wang G."/>
        </authorList>
    </citation>
    <scope>NUCLEOTIDE SEQUENCE [LARGE SCALE GENOMIC DNA]</scope>
    <source>
        <strain evidence="10 11">BH030062</strain>
    </source>
</reference>
<keyword evidence="7 8" id="KW-0472">Membrane</keyword>
<evidence type="ECO:0000256" key="2">
    <source>
        <dbReference type="ARBA" id="ARBA00005540"/>
    </source>
</evidence>
<keyword evidence="11" id="KW-1185">Reference proteome</keyword>
<accession>A0A0A2UUW0</accession>
<dbReference type="PIRSF" id="PIRSF037778">
    <property type="entry name" value="UCP037778_transp_RibU"/>
    <property type="match status" value="1"/>
</dbReference>
<evidence type="ECO:0000256" key="5">
    <source>
        <dbReference type="ARBA" id="ARBA00022692"/>
    </source>
</evidence>
<evidence type="ECO:0000256" key="3">
    <source>
        <dbReference type="ARBA" id="ARBA00022448"/>
    </source>
</evidence>
<comment type="function">
    <text evidence="8">Probably a riboflavin-binding protein that interacts with the energy-coupling factor (ECF) ABC-transporter complex.</text>
</comment>
<dbReference type="InterPro" id="IPR024529">
    <property type="entry name" value="ECF_trnsprt_substrate-spec"/>
</dbReference>
<protein>
    <recommendedName>
        <fullName evidence="8">Riboflavin transporter</fullName>
    </recommendedName>
</protein>
<dbReference type="PANTHER" id="PTHR38438:SF1">
    <property type="entry name" value="RIBOFLAVIN TRANSPORTER RIBU"/>
    <property type="match status" value="1"/>
</dbReference>
<evidence type="ECO:0000256" key="6">
    <source>
        <dbReference type="ARBA" id="ARBA00022989"/>
    </source>
</evidence>
<dbReference type="RefSeq" id="WP_052114967.1">
    <property type="nucleotide sequence ID" value="NZ_AVBG01000005.1"/>
</dbReference>
<dbReference type="Proteomes" id="UP000030153">
    <property type="component" value="Unassembled WGS sequence"/>
</dbReference>
<dbReference type="InterPro" id="IPR025720">
    <property type="entry name" value="RibU"/>
</dbReference>
<evidence type="ECO:0000256" key="1">
    <source>
        <dbReference type="ARBA" id="ARBA00004651"/>
    </source>
</evidence>
<comment type="similarity">
    <text evidence="2 8">Belongs to the prokaryotic riboflavin transporter (P-RFT) (TC 2.A.87) family.</text>
</comment>
<evidence type="ECO:0000256" key="9">
    <source>
        <dbReference type="SAM" id="Phobius"/>
    </source>
</evidence>
<keyword evidence="5 9" id="KW-0812">Transmembrane</keyword>
<evidence type="ECO:0000313" key="10">
    <source>
        <dbReference type="EMBL" id="KGP91709.1"/>
    </source>
</evidence>
<evidence type="ECO:0000256" key="8">
    <source>
        <dbReference type="PIRNR" id="PIRNR037778"/>
    </source>
</evidence>
<keyword evidence="4 8" id="KW-1003">Cell membrane</keyword>
<keyword evidence="3 8" id="KW-0813">Transport</keyword>
<dbReference type="EMBL" id="AVBG01000005">
    <property type="protein sequence ID" value="KGP91709.1"/>
    <property type="molecule type" value="Genomic_DNA"/>
</dbReference>
<feature type="transmembrane region" description="Helical" evidence="9">
    <location>
        <begin position="12"/>
        <end position="30"/>
    </location>
</feature>
<sequence length="195" mass="21242">MMKPRGQSSKLFKLITLSLMSTISLLLMLLDFPLPFLPGFLKVDFSDVPALFAALIFSPVAGIIVEAMKNGLHFMLGSGDPIGASANFLAGVMFILPVSLLYHRFKSVKGVVSGLVTGTIVMTLGMSVLNYLVILPAYTWLMGFEVAGSKMAYVTAFIMPFNAIKGIIVGMLFVPLFVKMRPWLEQKQTKSIKAA</sequence>
<gene>
    <name evidence="10" type="ORF">N780_18970</name>
</gene>
<feature type="transmembrane region" description="Helical" evidence="9">
    <location>
        <begin position="50"/>
        <end position="72"/>
    </location>
</feature>
<comment type="subcellular location">
    <subcellularLocation>
        <location evidence="1">Cell membrane</location>
        <topology evidence="1">Multi-pass membrane protein</topology>
    </subcellularLocation>
</comment>
<name>A0A0A2UUW0_9BACI</name>
<dbReference type="Pfam" id="PF12822">
    <property type="entry name" value="ECF_trnsprt"/>
    <property type="match status" value="1"/>
</dbReference>
<feature type="transmembrane region" description="Helical" evidence="9">
    <location>
        <begin position="84"/>
        <end position="103"/>
    </location>
</feature>
<dbReference type="eggNOG" id="COG3601">
    <property type="taxonomic scope" value="Bacteria"/>
</dbReference>
<dbReference type="STRING" id="1385513.N780_18970"/>